<dbReference type="InterPro" id="IPR004589">
    <property type="entry name" value="DNA_helicase_ATP-dep_RecQ"/>
</dbReference>
<dbReference type="GO" id="GO:0003677">
    <property type="term" value="F:DNA binding"/>
    <property type="evidence" value="ECO:0007669"/>
    <property type="project" value="UniProtKB-KW"/>
</dbReference>
<evidence type="ECO:0000256" key="5">
    <source>
        <dbReference type="ARBA" id="ARBA00023125"/>
    </source>
</evidence>
<dbReference type="GO" id="GO:0006310">
    <property type="term" value="P:DNA recombination"/>
    <property type="evidence" value="ECO:0007669"/>
    <property type="project" value="InterPro"/>
</dbReference>
<dbReference type="NCBIfam" id="TIGR00614">
    <property type="entry name" value="recQ_fam"/>
    <property type="match status" value="1"/>
</dbReference>
<sequence>MSTEEQVNGNQKRILMKRAESVLHHVFGFKTFRKGQKEVIENLLQGRDVFAMMPTGGGKSLCYQIPAYILHGLVLIVSPLLSLMEDQVDGIRHIGEKKVRALNSMLLPMERSRILAHADTLRFLLVSPEMLRRKQVIRKLQHIPLSLFVVDEAHCISQWGHEFRPDYLHLGEVRKRLGNPACLALTATADHRVRKDIFRYLGLKQAKQVLMNIDRPNIAMMVCEAKDTEDKINRLTKLVKEVALPGIVYCSGRVWTEKLSDHLAQTLKIRTAFYHGGMTRVDRRKIQNQFLYGQIDVLCCTNAFGMGINKPDVRLVVHFHYPGNLNAYLQEIGRASRDGKQGLSVLFHTTHDDRLPAVLIDSNYPTETQLHKALCDFDRKVLNRDDEETCLRELQGRGMSESAARLILEQTLDKPEHATFESLFSHCQMLIRNRKNIQLADLARMREWIRTTSCRREACLHYFDETPGQKPELCCDRCGIQLEDFRSSDQSQRHEPGEETDWEKRLYRLLTPGAGN</sequence>
<gene>
    <name evidence="10" type="ORF">ABNN70_11660</name>
</gene>
<dbReference type="GO" id="GO:0009378">
    <property type="term" value="F:four-way junction helicase activity"/>
    <property type="evidence" value="ECO:0007669"/>
    <property type="project" value="TreeGrafter"/>
</dbReference>
<dbReference type="InterPro" id="IPR027417">
    <property type="entry name" value="P-loop_NTPase"/>
</dbReference>
<keyword evidence="5" id="KW-0238">DNA-binding</keyword>
<dbReference type="RefSeq" id="WP_353947883.1">
    <property type="nucleotide sequence ID" value="NZ_CP159510.1"/>
</dbReference>
<keyword evidence="2" id="KW-0378">Hydrolase</keyword>
<dbReference type="Pfam" id="PF00270">
    <property type="entry name" value="DEAD"/>
    <property type="match status" value="1"/>
</dbReference>
<dbReference type="GO" id="GO:0043590">
    <property type="term" value="C:bacterial nucleoid"/>
    <property type="evidence" value="ECO:0007669"/>
    <property type="project" value="TreeGrafter"/>
</dbReference>
<dbReference type="GO" id="GO:0005737">
    <property type="term" value="C:cytoplasm"/>
    <property type="evidence" value="ECO:0007669"/>
    <property type="project" value="TreeGrafter"/>
</dbReference>
<feature type="domain" description="Helicase ATP-binding" evidence="8">
    <location>
        <begin position="40"/>
        <end position="207"/>
    </location>
</feature>
<organism evidence="10">
    <name type="scientific">Sporolactobacillus sp. Y61</name>
    <dbReference type="NCBI Taxonomy" id="3160863"/>
    <lineage>
        <taxon>Bacteria</taxon>
        <taxon>Bacillati</taxon>
        <taxon>Bacillota</taxon>
        <taxon>Bacilli</taxon>
        <taxon>Bacillales</taxon>
        <taxon>Sporolactobacillaceae</taxon>
        <taxon>Sporolactobacillus</taxon>
    </lineage>
</organism>
<dbReference type="GO" id="GO:0030894">
    <property type="term" value="C:replisome"/>
    <property type="evidence" value="ECO:0007669"/>
    <property type="project" value="TreeGrafter"/>
</dbReference>
<dbReference type="AlphaFoldDB" id="A0AAU8IEC3"/>
<evidence type="ECO:0000256" key="2">
    <source>
        <dbReference type="ARBA" id="ARBA00022801"/>
    </source>
</evidence>
<dbReference type="PROSITE" id="PS51194">
    <property type="entry name" value="HELICASE_CTER"/>
    <property type="match status" value="1"/>
</dbReference>
<dbReference type="GO" id="GO:0016787">
    <property type="term" value="F:hydrolase activity"/>
    <property type="evidence" value="ECO:0007669"/>
    <property type="project" value="UniProtKB-KW"/>
</dbReference>
<evidence type="ECO:0000313" key="10">
    <source>
        <dbReference type="EMBL" id="XCJ16324.1"/>
    </source>
</evidence>
<reference evidence="10" key="1">
    <citation type="submission" date="2024-06" db="EMBL/GenBank/DDBJ databases">
        <authorList>
            <person name="Fan A."/>
            <person name="Zhang F.Y."/>
            <person name="Zhang L."/>
        </authorList>
    </citation>
    <scope>NUCLEOTIDE SEQUENCE</scope>
    <source>
        <strain evidence="10">Y61</strain>
    </source>
</reference>
<dbReference type="InterPro" id="IPR032284">
    <property type="entry name" value="RecQ_Zn-bd"/>
</dbReference>
<evidence type="ECO:0000259" key="9">
    <source>
        <dbReference type="PROSITE" id="PS51194"/>
    </source>
</evidence>
<evidence type="ECO:0000256" key="6">
    <source>
        <dbReference type="ARBA" id="ARBA00044535"/>
    </source>
</evidence>
<feature type="domain" description="Helicase C-terminal" evidence="9">
    <location>
        <begin position="234"/>
        <end position="374"/>
    </location>
</feature>
<dbReference type="EMBL" id="CP159510">
    <property type="protein sequence ID" value="XCJ16324.1"/>
    <property type="molecule type" value="Genomic_DNA"/>
</dbReference>
<dbReference type="Pfam" id="PF00271">
    <property type="entry name" value="Helicase_C"/>
    <property type="match status" value="1"/>
</dbReference>
<dbReference type="InterPro" id="IPR002464">
    <property type="entry name" value="DNA/RNA_helicase_DEAH_CS"/>
</dbReference>
<dbReference type="SMART" id="SM00487">
    <property type="entry name" value="DEXDc"/>
    <property type="match status" value="1"/>
</dbReference>
<evidence type="ECO:0000256" key="1">
    <source>
        <dbReference type="ARBA" id="ARBA00022741"/>
    </source>
</evidence>
<proteinExistence type="predicted"/>
<dbReference type="GO" id="GO:0006281">
    <property type="term" value="P:DNA repair"/>
    <property type="evidence" value="ECO:0007669"/>
    <property type="project" value="TreeGrafter"/>
</dbReference>
<dbReference type="GO" id="GO:0005524">
    <property type="term" value="F:ATP binding"/>
    <property type="evidence" value="ECO:0007669"/>
    <property type="project" value="UniProtKB-KW"/>
</dbReference>
<keyword evidence="1" id="KW-0547">Nucleotide-binding</keyword>
<dbReference type="InterPro" id="IPR001650">
    <property type="entry name" value="Helicase_C-like"/>
</dbReference>
<dbReference type="PANTHER" id="PTHR13710:SF84">
    <property type="entry name" value="ATP-DEPENDENT DNA HELICASE RECS-RELATED"/>
    <property type="match status" value="1"/>
</dbReference>
<dbReference type="InterPro" id="IPR014001">
    <property type="entry name" value="Helicase_ATP-bd"/>
</dbReference>
<dbReference type="InterPro" id="IPR011545">
    <property type="entry name" value="DEAD/DEAH_box_helicase_dom"/>
</dbReference>
<keyword evidence="3 10" id="KW-0347">Helicase</keyword>
<evidence type="ECO:0000256" key="4">
    <source>
        <dbReference type="ARBA" id="ARBA00022840"/>
    </source>
</evidence>
<evidence type="ECO:0000256" key="3">
    <source>
        <dbReference type="ARBA" id="ARBA00022806"/>
    </source>
</evidence>
<dbReference type="GO" id="GO:0043138">
    <property type="term" value="F:3'-5' DNA helicase activity"/>
    <property type="evidence" value="ECO:0007669"/>
    <property type="project" value="TreeGrafter"/>
</dbReference>
<keyword evidence="4" id="KW-0067">ATP-binding</keyword>
<dbReference type="Gene3D" id="3.40.50.300">
    <property type="entry name" value="P-loop containing nucleotide triphosphate hydrolases"/>
    <property type="match status" value="2"/>
</dbReference>
<dbReference type="CDD" id="cd17920">
    <property type="entry name" value="DEXHc_RecQ"/>
    <property type="match status" value="1"/>
</dbReference>
<evidence type="ECO:0000256" key="7">
    <source>
        <dbReference type="ARBA" id="ARBA00044550"/>
    </source>
</evidence>
<dbReference type="PROSITE" id="PS51192">
    <property type="entry name" value="HELICASE_ATP_BIND_1"/>
    <property type="match status" value="1"/>
</dbReference>
<accession>A0AAU8IEC3</accession>
<name>A0AAU8IEC3_9BACL</name>
<protein>
    <recommendedName>
        <fullName evidence="6">ATP-dependent DNA helicase RecQ</fullName>
    </recommendedName>
    <alternativeName>
        <fullName evidence="7">DNA 3'-5' helicase RecQ</fullName>
    </alternativeName>
</protein>
<dbReference type="PROSITE" id="PS00690">
    <property type="entry name" value="DEAH_ATP_HELICASE"/>
    <property type="match status" value="1"/>
</dbReference>
<dbReference type="PANTHER" id="PTHR13710">
    <property type="entry name" value="DNA HELICASE RECQ FAMILY MEMBER"/>
    <property type="match status" value="1"/>
</dbReference>
<dbReference type="SUPFAM" id="SSF52540">
    <property type="entry name" value="P-loop containing nucleoside triphosphate hydrolases"/>
    <property type="match status" value="1"/>
</dbReference>
<dbReference type="Pfam" id="PF16124">
    <property type="entry name" value="RecQ_Zn_bind"/>
    <property type="match status" value="1"/>
</dbReference>
<evidence type="ECO:0000259" key="8">
    <source>
        <dbReference type="PROSITE" id="PS51192"/>
    </source>
</evidence>
<dbReference type="FunFam" id="3.40.50.300:FF:001389">
    <property type="entry name" value="ATP-dependent DNA helicase RecQ"/>
    <property type="match status" value="1"/>
</dbReference>
<dbReference type="SMART" id="SM00490">
    <property type="entry name" value="HELICc"/>
    <property type="match status" value="1"/>
</dbReference>